<dbReference type="GO" id="GO:0005509">
    <property type="term" value="F:calcium ion binding"/>
    <property type="evidence" value="ECO:0007669"/>
    <property type="project" value="InterPro"/>
</dbReference>
<proteinExistence type="predicted"/>
<comment type="caution">
    <text evidence="2">The sequence shown here is derived from an EMBL/GenBank/DDBJ whole genome shotgun (WGS) entry which is preliminary data.</text>
</comment>
<sequence>MINCSIYERIFKCFDEDGDGKLGYHYYQGRIQSTT</sequence>
<dbReference type="PROSITE" id="PS50222">
    <property type="entry name" value="EF_HAND_2"/>
    <property type="match status" value="1"/>
</dbReference>
<reference evidence="2 3" key="1">
    <citation type="journal article" date="2018" name="PLoS Genet.">
        <title>Population sequencing reveals clonal diversity and ancestral inbreeding in the grapevine cultivar Chardonnay.</title>
        <authorList>
            <person name="Roach M.J."/>
            <person name="Johnson D.L."/>
            <person name="Bohlmann J."/>
            <person name="van Vuuren H.J."/>
            <person name="Jones S.J."/>
            <person name="Pretorius I.S."/>
            <person name="Schmidt S.A."/>
            <person name="Borneman A.R."/>
        </authorList>
    </citation>
    <scope>NUCLEOTIDE SEQUENCE [LARGE SCALE GENOMIC DNA]</scope>
    <source>
        <strain evidence="3">cv. Chardonnay</strain>
        <tissue evidence="2">Leaf</tissue>
    </source>
</reference>
<dbReference type="Proteomes" id="UP000288805">
    <property type="component" value="Unassembled WGS sequence"/>
</dbReference>
<evidence type="ECO:0000259" key="1">
    <source>
        <dbReference type="PROSITE" id="PS50222"/>
    </source>
</evidence>
<evidence type="ECO:0000313" key="3">
    <source>
        <dbReference type="Proteomes" id="UP000288805"/>
    </source>
</evidence>
<organism evidence="2 3">
    <name type="scientific">Vitis vinifera</name>
    <name type="common">Grape</name>
    <dbReference type="NCBI Taxonomy" id="29760"/>
    <lineage>
        <taxon>Eukaryota</taxon>
        <taxon>Viridiplantae</taxon>
        <taxon>Streptophyta</taxon>
        <taxon>Embryophyta</taxon>
        <taxon>Tracheophyta</taxon>
        <taxon>Spermatophyta</taxon>
        <taxon>Magnoliopsida</taxon>
        <taxon>eudicotyledons</taxon>
        <taxon>Gunneridae</taxon>
        <taxon>Pentapetalae</taxon>
        <taxon>rosids</taxon>
        <taxon>Vitales</taxon>
        <taxon>Vitaceae</taxon>
        <taxon>Viteae</taxon>
        <taxon>Vitis</taxon>
    </lineage>
</organism>
<name>A0A438I289_VITVI</name>
<dbReference type="InterPro" id="IPR002048">
    <property type="entry name" value="EF_hand_dom"/>
</dbReference>
<accession>A0A438I289</accession>
<gene>
    <name evidence="2" type="ORF">CK203_028493</name>
</gene>
<protein>
    <recommendedName>
        <fullName evidence="1">EF-hand domain-containing protein</fullName>
    </recommendedName>
</protein>
<evidence type="ECO:0000313" key="2">
    <source>
        <dbReference type="EMBL" id="RVW90833.1"/>
    </source>
</evidence>
<dbReference type="AlphaFoldDB" id="A0A438I289"/>
<feature type="domain" description="EF-hand" evidence="1">
    <location>
        <begin position="2"/>
        <end position="35"/>
    </location>
</feature>
<dbReference type="EMBL" id="QGNW01000151">
    <property type="protein sequence ID" value="RVW90833.1"/>
    <property type="molecule type" value="Genomic_DNA"/>
</dbReference>